<keyword evidence="2" id="KW-1185">Reference proteome</keyword>
<sequence length="343" mass="37617">MTSRGGESTFWRALVYQGKHPADIAKHRRSVDSLTHADHASSPWPLPANVPLNLVHGVSPPLALGHPSAVQTRLVCLSSSAFALRQQKHPGLTPSYASIVLSIARAEPVGRMHHVIHGFQNLSIEGRARVGGRKSQSVREKIQAPAGLAQIFPTAYPQIPRESPTRADVSLERLVELNRPSGRRSMQTVGQGQVSWDITPAACVASASKFNQPPRPTQPVTRLRWAGMRAGHKGTLGHQVTYVEKPAEKWDGNQLPIGSQKSLCARPAPKLWSTRPLSKLRAQGQQERMLLKNCATRTTARDRDTSWPNVSSEFVQLVREERTFPPITTVIQGTDRGVAGEND</sequence>
<proteinExistence type="predicted"/>
<dbReference type="EMBL" id="JARKIB010000248">
    <property type="protein sequence ID" value="KAJ7719733.1"/>
    <property type="molecule type" value="Genomic_DNA"/>
</dbReference>
<reference evidence="1" key="1">
    <citation type="submission" date="2023-03" db="EMBL/GenBank/DDBJ databases">
        <title>Massive genome expansion in bonnet fungi (Mycena s.s.) driven by repeated elements and novel gene families across ecological guilds.</title>
        <authorList>
            <consortium name="Lawrence Berkeley National Laboratory"/>
            <person name="Harder C.B."/>
            <person name="Miyauchi S."/>
            <person name="Viragh M."/>
            <person name="Kuo A."/>
            <person name="Thoen E."/>
            <person name="Andreopoulos B."/>
            <person name="Lu D."/>
            <person name="Skrede I."/>
            <person name="Drula E."/>
            <person name="Henrissat B."/>
            <person name="Morin E."/>
            <person name="Kohler A."/>
            <person name="Barry K."/>
            <person name="LaButti K."/>
            <person name="Morin E."/>
            <person name="Salamov A."/>
            <person name="Lipzen A."/>
            <person name="Mereny Z."/>
            <person name="Hegedus B."/>
            <person name="Baldrian P."/>
            <person name="Stursova M."/>
            <person name="Weitz H."/>
            <person name="Taylor A."/>
            <person name="Grigoriev I.V."/>
            <person name="Nagy L.G."/>
            <person name="Martin F."/>
            <person name="Kauserud H."/>
        </authorList>
    </citation>
    <scope>NUCLEOTIDE SEQUENCE</scope>
    <source>
        <strain evidence="1">CBHHK182m</strain>
    </source>
</reference>
<evidence type="ECO:0000313" key="1">
    <source>
        <dbReference type="EMBL" id="KAJ7719733.1"/>
    </source>
</evidence>
<dbReference type="AlphaFoldDB" id="A0AAD7HFQ2"/>
<name>A0AAD7HFQ2_9AGAR</name>
<gene>
    <name evidence="1" type="ORF">B0H16DRAFT_1474767</name>
</gene>
<evidence type="ECO:0000313" key="2">
    <source>
        <dbReference type="Proteomes" id="UP001215598"/>
    </source>
</evidence>
<protein>
    <submittedName>
        <fullName evidence="1">Uncharacterized protein</fullName>
    </submittedName>
</protein>
<organism evidence="1 2">
    <name type="scientific">Mycena metata</name>
    <dbReference type="NCBI Taxonomy" id="1033252"/>
    <lineage>
        <taxon>Eukaryota</taxon>
        <taxon>Fungi</taxon>
        <taxon>Dikarya</taxon>
        <taxon>Basidiomycota</taxon>
        <taxon>Agaricomycotina</taxon>
        <taxon>Agaricomycetes</taxon>
        <taxon>Agaricomycetidae</taxon>
        <taxon>Agaricales</taxon>
        <taxon>Marasmiineae</taxon>
        <taxon>Mycenaceae</taxon>
        <taxon>Mycena</taxon>
    </lineage>
</organism>
<accession>A0AAD7HFQ2</accession>
<comment type="caution">
    <text evidence="1">The sequence shown here is derived from an EMBL/GenBank/DDBJ whole genome shotgun (WGS) entry which is preliminary data.</text>
</comment>
<dbReference type="Proteomes" id="UP001215598">
    <property type="component" value="Unassembled WGS sequence"/>
</dbReference>